<evidence type="ECO:0000313" key="3">
    <source>
        <dbReference type="Proteomes" id="UP001430584"/>
    </source>
</evidence>
<feature type="compositionally biased region" description="Acidic residues" evidence="1">
    <location>
        <begin position="731"/>
        <end position="740"/>
    </location>
</feature>
<name>A0ABR3CTR1_9PEZI</name>
<feature type="compositionally biased region" description="Acidic residues" evidence="1">
    <location>
        <begin position="334"/>
        <end position="348"/>
    </location>
</feature>
<feature type="compositionally biased region" description="Acidic residues" evidence="1">
    <location>
        <begin position="511"/>
        <end position="520"/>
    </location>
</feature>
<reference evidence="2 3" key="1">
    <citation type="submission" date="2024-02" db="EMBL/GenBank/DDBJ databases">
        <title>De novo assembly and annotation of 12 fungi associated with fruit tree decline syndrome in Ontario, Canada.</title>
        <authorList>
            <person name="Sulman M."/>
            <person name="Ellouze W."/>
            <person name="Ilyukhin E."/>
        </authorList>
    </citation>
    <scope>NUCLEOTIDE SEQUENCE [LARGE SCALE GENOMIC DNA]</scope>
    <source>
        <strain evidence="2 3">FDS-637</strain>
    </source>
</reference>
<protein>
    <submittedName>
        <fullName evidence="2">Uncharacterized protein</fullName>
    </submittedName>
</protein>
<feature type="compositionally biased region" description="Basic and acidic residues" evidence="1">
    <location>
        <begin position="104"/>
        <end position="119"/>
    </location>
</feature>
<accession>A0ABR3CTR1</accession>
<dbReference type="RefSeq" id="XP_066637032.1">
    <property type="nucleotide sequence ID" value="XM_066771753.1"/>
</dbReference>
<feature type="compositionally biased region" description="Low complexity" evidence="1">
    <location>
        <begin position="19"/>
        <end position="33"/>
    </location>
</feature>
<keyword evidence="3" id="KW-1185">Reference proteome</keyword>
<feature type="compositionally biased region" description="Basic and acidic residues" evidence="1">
    <location>
        <begin position="52"/>
        <end position="64"/>
    </location>
</feature>
<evidence type="ECO:0000313" key="2">
    <source>
        <dbReference type="EMBL" id="KAL0264292.1"/>
    </source>
</evidence>
<feature type="compositionally biased region" description="Basic residues" evidence="1">
    <location>
        <begin position="353"/>
        <end position="373"/>
    </location>
</feature>
<feature type="compositionally biased region" description="Low complexity" evidence="1">
    <location>
        <begin position="641"/>
        <end position="665"/>
    </location>
</feature>
<evidence type="ECO:0000256" key="1">
    <source>
        <dbReference type="SAM" id="MobiDB-lite"/>
    </source>
</evidence>
<feature type="compositionally biased region" description="Low complexity" evidence="1">
    <location>
        <begin position="673"/>
        <end position="686"/>
    </location>
</feature>
<organism evidence="2 3">
    <name type="scientific">Diplodia seriata</name>
    <dbReference type="NCBI Taxonomy" id="420778"/>
    <lineage>
        <taxon>Eukaryota</taxon>
        <taxon>Fungi</taxon>
        <taxon>Dikarya</taxon>
        <taxon>Ascomycota</taxon>
        <taxon>Pezizomycotina</taxon>
        <taxon>Dothideomycetes</taxon>
        <taxon>Dothideomycetes incertae sedis</taxon>
        <taxon>Botryosphaeriales</taxon>
        <taxon>Botryosphaeriaceae</taxon>
        <taxon>Diplodia</taxon>
    </lineage>
</organism>
<sequence>MAPRRKSARIAQKPAQPQSSYRLDSNSLDSDLGSPPPLSDDGESDVYTSDAQHTDSDSDDHGHDQLAGSVADDLDLGGRESTKKRSRSARNKPLAGSAADDAELDKRSWAEKRAEEKAQRYPSFRHAAWVLAHPPRKAFKRDGTTLERSWMNRRLPFTFKNNNTRMKTTDGIELFARRPTVDGPASPPKASKKGKKATASRRSSTANNTKKYGDWADPQHGVNELNMPPDFLKFLWDDGMPGETPKEPLTIEDRQVVRCDENFGLHDHANDDTANPDGFTCCESRKSHLDLFMKQRREEMIAEKLQDDEARAREQQQEPEQGSGDEQQQKSDSSDDEESDDGDDEDSDDARSNKKKKAAKAKKAAAQKARRSSARWGPSLRIKDSKDGNSGGVSISDRVLLGEVYDWESHDFTICGACDDQQTAHMETESSSKAQDGLFHGAMTPLCQTCALHAVDTLGHGYNGCRCDSERRCFAHRVAHLEELADAREAYVGAHQPEDPAGHPALQGLHDEEDGDDADDGYPQVSPVCPHCRTNFPPPVPAHFAYACMRCDEEVVLPAPEDNMWQGVGEEPQAFVKNLPRPVKASLHLLEQSWDWNANWVEVFRRYTDNPLPEDEEDVDDDTLTAEEEHHLNLAGAMHPAVASAPDTSSTSSTPTASTASLQTANTKRKRAAAPAAVESPSSAPSTDDDNDEQHQRGLKHARVDFARQRVTSTMYSASNSNSAEAGSNGGDEDEEEDLVESQGSQFCDADNSMYSDAVDDEYADDDEEV</sequence>
<feature type="region of interest" description="Disordered" evidence="1">
    <location>
        <begin position="1"/>
        <end position="122"/>
    </location>
</feature>
<feature type="region of interest" description="Disordered" evidence="1">
    <location>
        <begin position="641"/>
        <end position="770"/>
    </location>
</feature>
<feature type="region of interest" description="Disordered" evidence="1">
    <location>
        <begin position="307"/>
        <end position="394"/>
    </location>
</feature>
<dbReference type="GeneID" id="92004324"/>
<feature type="compositionally biased region" description="Basic and acidic residues" evidence="1">
    <location>
        <begin position="307"/>
        <end position="316"/>
    </location>
</feature>
<feature type="compositionally biased region" description="Acidic residues" evidence="1">
    <location>
        <begin position="758"/>
        <end position="770"/>
    </location>
</feature>
<feature type="region of interest" description="Disordered" evidence="1">
    <location>
        <begin position="495"/>
        <end position="520"/>
    </location>
</feature>
<comment type="caution">
    <text evidence="2">The sequence shown here is derived from an EMBL/GenBank/DDBJ whole genome shotgun (WGS) entry which is preliminary data.</text>
</comment>
<dbReference type="Proteomes" id="UP001430584">
    <property type="component" value="Unassembled WGS sequence"/>
</dbReference>
<dbReference type="EMBL" id="JAJVCZ030000001">
    <property type="protein sequence ID" value="KAL0264292.1"/>
    <property type="molecule type" value="Genomic_DNA"/>
</dbReference>
<gene>
    <name evidence="2" type="ORF">SLS55_000239</name>
</gene>
<feature type="region of interest" description="Disordered" evidence="1">
    <location>
        <begin position="178"/>
        <end position="220"/>
    </location>
</feature>
<feature type="compositionally biased region" description="Low complexity" evidence="1">
    <location>
        <begin position="717"/>
        <end position="727"/>
    </location>
</feature>
<feature type="compositionally biased region" description="Basic residues" evidence="1">
    <location>
        <begin position="190"/>
        <end position="199"/>
    </location>
</feature>
<proteinExistence type="predicted"/>